<comment type="subcellular location">
    <subcellularLocation>
        <location evidence="1">Membrane</location>
        <topology evidence="1">Multi-pass membrane protein</topology>
    </subcellularLocation>
</comment>
<feature type="transmembrane region" description="Helical" evidence="5">
    <location>
        <begin position="18"/>
        <end position="37"/>
    </location>
</feature>
<dbReference type="Gene3D" id="1.20.1740.10">
    <property type="entry name" value="Amino acid/polyamine transporter I"/>
    <property type="match status" value="1"/>
</dbReference>
<evidence type="ECO:0000256" key="3">
    <source>
        <dbReference type="ARBA" id="ARBA00022989"/>
    </source>
</evidence>
<dbReference type="PANTHER" id="PTHR11785">
    <property type="entry name" value="AMINO ACID TRANSPORTER"/>
    <property type="match status" value="1"/>
</dbReference>
<gene>
    <name evidence="6" type="ORF">NBR_LOCUS3698</name>
</gene>
<dbReference type="WBParaSite" id="NBR_0000369801-mRNA-1">
    <property type="protein sequence ID" value="NBR_0000369801-mRNA-1"/>
    <property type="gene ID" value="NBR_0000369801"/>
</dbReference>
<reference evidence="8" key="1">
    <citation type="submission" date="2017-02" db="UniProtKB">
        <authorList>
            <consortium name="WormBaseParasite"/>
        </authorList>
    </citation>
    <scope>IDENTIFICATION</scope>
</reference>
<keyword evidence="4 5" id="KW-0472">Membrane</keyword>
<keyword evidence="2 5" id="KW-0812">Transmembrane</keyword>
<reference evidence="6 7" key="2">
    <citation type="submission" date="2018-11" db="EMBL/GenBank/DDBJ databases">
        <authorList>
            <consortium name="Pathogen Informatics"/>
        </authorList>
    </citation>
    <scope>NUCLEOTIDE SEQUENCE [LARGE SCALE GENOMIC DNA]</scope>
</reference>
<dbReference type="AlphaFoldDB" id="A0A0N4XME6"/>
<dbReference type="Proteomes" id="UP000271162">
    <property type="component" value="Unassembled WGS sequence"/>
</dbReference>
<keyword evidence="3 5" id="KW-1133">Transmembrane helix</keyword>
<dbReference type="InterPro" id="IPR002293">
    <property type="entry name" value="AA/rel_permease1"/>
</dbReference>
<dbReference type="InterPro" id="IPR050598">
    <property type="entry name" value="AminoAcid_Transporter"/>
</dbReference>
<evidence type="ECO:0000256" key="1">
    <source>
        <dbReference type="ARBA" id="ARBA00004141"/>
    </source>
</evidence>
<proteinExistence type="predicted"/>
<dbReference type="EMBL" id="UYSL01005883">
    <property type="protein sequence ID" value="VDL67287.1"/>
    <property type="molecule type" value="Genomic_DNA"/>
</dbReference>
<sequence length="194" mass="21331">MEKANSGSTAVRLKQRISLFNGCTIIVGVIVGSGIFVSPKGVLQEAGSVGLSLIVWLLSGMFSMLGALCYAELGTAIPKSGGDYAYIFEFKHDSKSSLSCCYFQALQVQRAPILKTGLILNTTRYRTAEVETLDISAFMQIKLPGRQEHLRNYALPREMMSSEQTFRVLRLSIVLAQKGVSLRGFTQIRKSVQL</sequence>
<evidence type="ECO:0000313" key="8">
    <source>
        <dbReference type="WBParaSite" id="NBR_0000369801-mRNA-1"/>
    </source>
</evidence>
<dbReference type="PANTHER" id="PTHR11785:SF528">
    <property type="entry name" value="AMINO ACID TRANSPORTER PROTEIN JHI-21"/>
    <property type="match status" value="1"/>
</dbReference>
<feature type="transmembrane region" description="Helical" evidence="5">
    <location>
        <begin position="49"/>
        <end position="71"/>
    </location>
</feature>
<dbReference type="STRING" id="27835.A0A0N4XME6"/>
<protein>
    <submittedName>
        <fullName evidence="8">Solute carrier family 7 member 6</fullName>
    </submittedName>
</protein>
<dbReference type="GO" id="GO:0016020">
    <property type="term" value="C:membrane"/>
    <property type="evidence" value="ECO:0007669"/>
    <property type="project" value="UniProtKB-SubCell"/>
</dbReference>
<name>A0A0N4XME6_NIPBR</name>
<evidence type="ECO:0000313" key="6">
    <source>
        <dbReference type="EMBL" id="VDL67287.1"/>
    </source>
</evidence>
<organism evidence="8">
    <name type="scientific">Nippostrongylus brasiliensis</name>
    <name type="common">Rat hookworm</name>
    <dbReference type="NCBI Taxonomy" id="27835"/>
    <lineage>
        <taxon>Eukaryota</taxon>
        <taxon>Metazoa</taxon>
        <taxon>Ecdysozoa</taxon>
        <taxon>Nematoda</taxon>
        <taxon>Chromadorea</taxon>
        <taxon>Rhabditida</taxon>
        <taxon>Rhabditina</taxon>
        <taxon>Rhabditomorpha</taxon>
        <taxon>Strongyloidea</taxon>
        <taxon>Heligmosomidae</taxon>
        <taxon>Nippostrongylus</taxon>
    </lineage>
</organism>
<evidence type="ECO:0000256" key="2">
    <source>
        <dbReference type="ARBA" id="ARBA00022692"/>
    </source>
</evidence>
<evidence type="ECO:0000256" key="4">
    <source>
        <dbReference type="ARBA" id="ARBA00023136"/>
    </source>
</evidence>
<keyword evidence="7" id="KW-1185">Reference proteome</keyword>
<dbReference type="Pfam" id="PF13520">
    <property type="entry name" value="AA_permease_2"/>
    <property type="match status" value="1"/>
</dbReference>
<accession>A0A0N4XME6</accession>
<evidence type="ECO:0000313" key="7">
    <source>
        <dbReference type="Proteomes" id="UP000271162"/>
    </source>
</evidence>
<dbReference type="GO" id="GO:0015179">
    <property type="term" value="F:L-amino acid transmembrane transporter activity"/>
    <property type="evidence" value="ECO:0007669"/>
    <property type="project" value="TreeGrafter"/>
</dbReference>
<evidence type="ECO:0000256" key="5">
    <source>
        <dbReference type="SAM" id="Phobius"/>
    </source>
</evidence>